<dbReference type="EMBL" id="HE804045">
    <property type="protein sequence ID" value="CCH31246.1"/>
    <property type="molecule type" value="Genomic_DNA"/>
</dbReference>
<dbReference type="PATRIC" id="fig|1179773.3.peg.3960"/>
<dbReference type="InterPro" id="IPR016024">
    <property type="entry name" value="ARM-type_fold"/>
</dbReference>
<dbReference type="HOGENOM" id="CLU_009095_0_0_11"/>
<dbReference type="eggNOG" id="COG1413">
    <property type="taxonomic scope" value="Bacteria"/>
</dbReference>
<name>K0JYN4_SACES</name>
<gene>
    <name evidence="1" type="ordered locus">BN6_39580</name>
</gene>
<dbReference type="Proteomes" id="UP000006281">
    <property type="component" value="Chromosome"/>
</dbReference>
<evidence type="ECO:0000313" key="2">
    <source>
        <dbReference type="Proteomes" id="UP000006281"/>
    </source>
</evidence>
<dbReference type="KEGG" id="sesp:BN6_39580"/>
<keyword evidence="2" id="KW-1185">Reference proteome</keyword>
<proteinExistence type="predicted"/>
<dbReference type="OrthoDB" id="3273854at2"/>
<dbReference type="RefSeq" id="WP_015101358.1">
    <property type="nucleotide sequence ID" value="NC_019673.1"/>
</dbReference>
<evidence type="ECO:0000313" key="1">
    <source>
        <dbReference type="EMBL" id="CCH31246.1"/>
    </source>
</evidence>
<organism evidence="1 2">
    <name type="scientific">Saccharothrix espanaensis (strain ATCC 51144 / DSM 44229 / JCM 9112 / NBRC 15066 / NRRL 15764)</name>
    <dbReference type="NCBI Taxonomy" id="1179773"/>
    <lineage>
        <taxon>Bacteria</taxon>
        <taxon>Bacillati</taxon>
        <taxon>Actinomycetota</taxon>
        <taxon>Actinomycetes</taxon>
        <taxon>Pseudonocardiales</taxon>
        <taxon>Pseudonocardiaceae</taxon>
        <taxon>Saccharothrix</taxon>
    </lineage>
</organism>
<accession>K0JYN4</accession>
<dbReference type="STRING" id="1179773.BN6_39580"/>
<dbReference type="AlphaFoldDB" id="K0JYN4"/>
<dbReference type="SUPFAM" id="SSF48371">
    <property type="entry name" value="ARM repeat"/>
    <property type="match status" value="1"/>
</dbReference>
<sequence>MTITANRLLRSLDPLPHGSRQRLLAGTARELVGTPALDGLLRELSGGDRFSRGLAVRIAHVAGHGEFVVRAATWPETEVARHALASAGRLDLPTTVFLDLLPHLSTDLRRTLYRAVRRRNRGRQVDELLPVVRAAYGDVEAAGLLASCTTETVRALLPELEHAVRNWTALGRRHPEVLLDFVGAELDGSAPTWWSDVWGRVAGGVAAAAATHPERVLGLVERVLPHAPLPWALHPAAARLARHDPRRLAAVLVDPRRTGPVPARPALWRALAALPDADLVAVGRVLPERDQGTFLRTLPPSRRAAVVAGVYGDRLDLPAGVLDQLPAPARAEFGRRLLDRPAVADDPVRRLAATALLPWAQARDALLAATRRATADDRATGHELCVRAAVATRDPAVLAEVVANFARLANDQDPVRSRALAAFAEVPSWLFRVADVDAYGKLMADAADARDASWQTRYAVRGLAQALIREGVVARRPELVDAGRTGLARIAEQAAIGLHGIGRALPRGAEHEVFAALEPRLSQDARRGEFDLLLPLATGLGRRAWDLPRLQELLDRARSAKSDRVVTAAIGLWLAPPRTRDDRVRRVLADDRSTITVDVVREVVARRCTDLLDLVIGKPLHGRFLKRGVRYVPPFPDCAERWLPRQVDAYRDQLLDCATSARVPVFERASAVARLGRLPGSVAEVRGFTTDPDVPVAEAALATLAWTDDPADVLPDLLEHVGTDRARVAVYALSRCARFTSPRRLGELLAPLVTGGKVTTRKEAVRLLAQHRAPGAVAVLAGAWDGAHRDVRRALVSATRWFLDDDTAWDLLTRATAEQCEVAAEVLEQPPAAVPRRHRVGYGELVLAVAASADPDTARRGLAALPAWLRWVEGTADLLVGLVVDLDNTATWEFALSALVRAARAQADPEPLRRAVTGLLAVADRYDAETDRDLPGRRRIEALVRQVAGQADSAGRRAEAGALGPVLAAAGHHPAAVRLAVLAVPWGEPGADLAGLRDVARVADRPALRRQASEELAVALSGVLDRLPPDRPHELAGVLAVECPALAVAVATAAGPAAGWPARWRELVRGLRRHDDPDVRDAALAVRTDQT</sequence>
<reference evidence="1 2" key="1">
    <citation type="journal article" date="2012" name="BMC Genomics">
        <title>Complete genome sequence of Saccharothrix espanaensis DSM 44229T and comparison to the other completely sequenced Pseudonocardiaceae.</title>
        <authorList>
            <person name="Strobel T."/>
            <person name="Al-Dilaimi A."/>
            <person name="Blom J."/>
            <person name="Gessner A."/>
            <person name="Kalinowski J."/>
            <person name="Luzhetska M."/>
            <person name="Puhler A."/>
            <person name="Szczepanowski R."/>
            <person name="Bechthold A."/>
            <person name="Ruckert C."/>
        </authorList>
    </citation>
    <scope>NUCLEOTIDE SEQUENCE [LARGE SCALE GENOMIC DNA]</scope>
    <source>
        <strain evidence="2">ATCC 51144 / DSM 44229 / JCM 9112 / NBRC 15066 / NRRL 15764</strain>
    </source>
</reference>
<dbReference type="BioCyc" id="SESP1179773:BN6_RS19150-MONOMER"/>
<protein>
    <submittedName>
        <fullName evidence="1">Uncharacterized protein</fullName>
    </submittedName>
</protein>